<keyword evidence="9" id="KW-1185">Reference proteome</keyword>
<dbReference type="Pfam" id="PF00990">
    <property type="entry name" value="GGDEF"/>
    <property type="match status" value="1"/>
</dbReference>
<evidence type="ECO:0000259" key="7">
    <source>
        <dbReference type="PROSITE" id="PS50887"/>
    </source>
</evidence>
<evidence type="ECO:0000256" key="1">
    <source>
        <dbReference type="ARBA" id="ARBA00001946"/>
    </source>
</evidence>
<comment type="catalytic activity">
    <reaction evidence="4">
        <text>2 GTP = 3',3'-c-di-GMP + 2 diphosphate</text>
        <dbReference type="Rhea" id="RHEA:24898"/>
        <dbReference type="ChEBI" id="CHEBI:33019"/>
        <dbReference type="ChEBI" id="CHEBI:37565"/>
        <dbReference type="ChEBI" id="CHEBI:58805"/>
        <dbReference type="EC" id="2.7.7.65"/>
    </reaction>
</comment>
<dbReference type="InterPro" id="IPR043128">
    <property type="entry name" value="Rev_trsase/Diguanyl_cyclase"/>
</dbReference>
<dbReference type="RefSeq" id="WP_090387949.1">
    <property type="nucleotide sequence ID" value="NZ_CP156749.1"/>
</dbReference>
<dbReference type="FunFam" id="3.30.70.270:FF:000001">
    <property type="entry name" value="Diguanylate cyclase domain protein"/>
    <property type="match status" value="1"/>
</dbReference>
<dbReference type="GO" id="GO:1902201">
    <property type="term" value="P:negative regulation of bacterial-type flagellum-dependent cell motility"/>
    <property type="evidence" value="ECO:0007669"/>
    <property type="project" value="TreeGrafter"/>
</dbReference>
<dbReference type="PANTHER" id="PTHR45138:SF9">
    <property type="entry name" value="DIGUANYLATE CYCLASE DGCM-RELATED"/>
    <property type="match status" value="1"/>
</dbReference>
<proteinExistence type="predicted"/>
<dbReference type="PROSITE" id="PS50887">
    <property type="entry name" value="GGDEF"/>
    <property type="match status" value="1"/>
</dbReference>
<dbReference type="Proteomes" id="UP000242849">
    <property type="component" value="Unassembled WGS sequence"/>
</dbReference>
<dbReference type="InterPro" id="IPR001789">
    <property type="entry name" value="Sig_transdc_resp-reg_receiver"/>
</dbReference>
<dbReference type="PANTHER" id="PTHR45138">
    <property type="entry name" value="REGULATORY COMPONENTS OF SENSORY TRANSDUCTION SYSTEM"/>
    <property type="match status" value="1"/>
</dbReference>
<dbReference type="PROSITE" id="PS50110">
    <property type="entry name" value="RESPONSE_REGULATORY"/>
    <property type="match status" value="1"/>
</dbReference>
<feature type="modified residue" description="4-aspartylphosphate" evidence="5">
    <location>
        <position position="61"/>
    </location>
</feature>
<dbReference type="SUPFAM" id="SSF52172">
    <property type="entry name" value="CheY-like"/>
    <property type="match status" value="1"/>
</dbReference>
<dbReference type="NCBIfam" id="TIGR00254">
    <property type="entry name" value="GGDEF"/>
    <property type="match status" value="1"/>
</dbReference>
<dbReference type="EC" id="2.7.7.65" evidence="3"/>
<accession>A0A1H5LJZ9</accession>
<evidence type="ECO:0000313" key="9">
    <source>
        <dbReference type="Proteomes" id="UP000242849"/>
    </source>
</evidence>
<evidence type="ECO:0000256" key="4">
    <source>
        <dbReference type="ARBA" id="ARBA00034247"/>
    </source>
</evidence>
<dbReference type="Gene3D" id="3.40.50.2300">
    <property type="match status" value="1"/>
</dbReference>
<organism evidence="8 9">
    <name type="scientific">Pseudomonas anguilliseptica</name>
    <dbReference type="NCBI Taxonomy" id="53406"/>
    <lineage>
        <taxon>Bacteria</taxon>
        <taxon>Pseudomonadati</taxon>
        <taxon>Pseudomonadota</taxon>
        <taxon>Gammaproteobacteria</taxon>
        <taxon>Pseudomonadales</taxon>
        <taxon>Pseudomonadaceae</taxon>
        <taxon>Pseudomonas</taxon>
    </lineage>
</organism>
<sequence length="312" mass="34836">MQTWLKATRQKPKLLLVDDQRVNILVLYELFRDECEIFMATDGEQALQSCRTVLPDLVLLDVHMDGLDGHEVCRRLKDDPETRDIPIIFVTAQGEEQDEVRGFELGAVDFIVKPINPVIVKARVNTHLTLKQQTDILRSFALLDGLTGVANRRKFDEELALNWRQCQREQAPLSVILIDVDHFKRYNDRYGHLQGDVGLQAVAKALGSAIRRPYDLLARYGGEEFACVLPKTNLIDAVKIAECMQAAVRALKLEHLDSAVDQVLTVSLGVATIVPTAGTTSETVVAEADRQLYQAKQAGRARVSSCSLADMQ</sequence>
<dbReference type="InterPro" id="IPR050469">
    <property type="entry name" value="Diguanylate_Cyclase"/>
</dbReference>
<dbReference type="InterPro" id="IPR029787">
    <property type="entry name" value="Nucleotide_cyclase"/>
</dbReference>
<dbReference type="GO" id="GO:0005886">
    <property type="term" value="C:plasma membrane"/>
    <property type="evidence" value="ECO:0007669"/>
    <property type="project" value="UniProtKB-SubCell"/>
</dbReference>
<gene>
    <name evidence="8" type="ORF">SAMN05421553_5050</name>
</gene>
<dbReference type="EMBL" id="FNSC01000002">
    <property type="protein sequence ID" value="SEE76508.1"/>
    <property type="molecule type" value="Genomic_DNA"/>
</dbReference>
<feature type="domain" description="Response regulatory" evidence="6">
    <location>
        <begin position="13"/>
        <end position="128"/>
    </location>
</feature>
<dbReference type="STRING" id="53406.SAMN05421553_5050"/>
<name>A0A1H5LJZ9_PSEAG</name>
<dbReference type="InterPro" id="IPR011006">
    <property type="entry name" value="CheY-like_superfamily"/>
</dbReference>
<evidence type="ECO:0000313" key="8">
    <source>
        <dbReference type="EMBL" id="SEE76508.1"/>
    </source>
</evidence>
<evidence type="ECO:0000256" key="3">
    <source>
        <dbReference type="ARBA" id="ARBA00012528"/>
    </source>
</evidence>
<evidence type="ECO:0000259" key="6">
    <source>
        <dbReference type="PROSITE" id="PS50110"/>
    </source>
</evidence>
<dbReference type="SUPFAM" id="SSF55073">
    <property type="entry name" value="Nucleotide cyclase"/>
    <property type="match status" value="1"/>
</dbReference>
<dbReference type="OrthoDB" id="9812260at2"/>
<protein>
    <recommendedName>
        <fullName evidence="3">diguanylate cyclase</fullName>
        <ecNumber evidence="3">2.7.7.65</ecNumber>
    </recommendedName>
</protein>
<feature type="domain" description="GGDEF" evidence="7">
    <location>
        <begin position="171"/>
        <end position="308"/>
    </location>
</feature>
<comment type="cofactor">
    <cofactor evidence="1">
        <name>Mg(2+)</name>
        <dbReference type="ChEBI" id="CHEBI:18420"/>
    </cofactor>
</comment>
<dbReference type="InterPro" id="IPR000160">
    <property type="entry name" value="GGDEF_dom"/>
</dbReference>
<dbReference type="SMART" id="SM00267">
    <property type="entry name" value="GGDEF"/>
    <property type="match status" value="1"/>
</dbReference>
<comment type="subcellular location">
    <subcellularLocation>
        <location evidence="2">Cell inner membrane</location>
    </subcellularLocation>
</comment>
<dbReference type="Pfam" id="PF00072">
    <property type="entry name" value="Response_reg"/>
    <property type="match status" value="1"/>
</dbReference>
<dbReference type="CDD" id="cd01949">
    <property type="entry name" value="GGDEF"/>
    <property type="match status" value="1"/>
</dbReference>
<dbReference type="SMART" id="SM00448">
    <property type="entry name" value="REC"/>
    <property type="match status" value="1"/>
</dbReference>
<evidence type="ECO:0000256" key="5">
    <source>
        <dbReference type="PROSITE-ProRule" id="PRU00169"/>
    </source>
</evidence>
<dbReference type="AlphaFoldDB" id="A0A1H5LJZ9"/>
<dbReference type="Gene3D" id="3.30.70.270">
    <property type="match status" value="1"/>
</dbReference>
<dbReference type="GO" id="GO:0000160">
    <property type="term" value="P:phosphorelay signal transduction system"/>
    <property type="evidence" value="ECO:0007669"/>
    <property type="project" value="InterPro"/>
</dbReference>
<keyword evidence="5" id="KW-0597">Phosphoprotein</keyword>
<dbReference type="GO" id="GO:0043709">
    <property type="term" value="P:cell adhesion involved in single-species biofilm formation"/>
    <property type="evidence" value="ECO:0007669"/>
    <property type="project" value="TreeGrafter"/>
</dbReference>
<reference evidence="9" key="1">
    <citation type="submission" date="2016-10" db="EMBL/GenBank/DDBJ databases">
        <authorList>
            <person name="Varghese N."/>
            <person name="Submissions S."/>
        </authorList>
    </citation>
    <scope>NUCLEOTIDE SEQUENCE [LARGE SCALE GENOMIC DNA]</scope>
    <source>
        <strain evidence="9">DSM 12111</strain>
    </source>
</reference>
<evidence type="ECO:0000256" key="2">
    <source>
        <dbReference type="ARBA" id="ARBA00004533"/>
    </source>
</evidence>
<dbReference type="GO" id="GO:0052621">
    <property type="term" value="F:diguanylate cyclase activity"/>
    <property type="evidence" value="ECO:0007669"/>
    <property type="project" value="UniProtKB-EC"/>
</dbReference>